<dbReference type="STRING" id="1142394.PSMK_21390"/>
<dbReference type="KEGG" id="phm:PSMK_21390"/>
<dbReference type="EMBL" id="AP012338">
    <property type="protein sequence ID" value="BAM04298.1"/>
    <property type="molecule type" value="Genomic_DNA"/>
</dbReference>
<evidence type="ECO:0000313" key="2">
    <source>
        <dbReference type="EMBL" id="BAM04298.1"/>
    </source>
</evidence>
<organism evidence="2 3">
    <name type="scientific">Phycisphaera mikurensis (strain NBRC 102666 / KCTC 22515 / FYK2301M01)</name>
    <dbReference type="NCBI Taxonomy" id="1142394"/>
    <lineage>
        <taxon>Bacteria</taxon>
        <taxon>Pseudomonadati</taxon>
        <taxon>Planctomycetota</taxon>
        <taxon>Phycisphaerae</taxon>
        <taxon>Phycisphaerales</taxon>
        <taxon>Phycisphaeraceae</taxon>
        <taxon>Phycisphaera</taxon>
    </lineage>
</organism>
<reference evidence="2 3" key="1">
    <citation type="submission" date="2012-02" db="EMBL/GenBank/DDBJ databases">
        <title>Complete genome sequence of Phycisphaera mikurensis NBRC 102666.</title>
        <authorList>
            <person name="Ankai A."/>
            <person name="Hosoyama A."/>
            <person name="Terui Y."/>
            <person name="Sekine M."/>
            <person name="Fukai R."/>
            <person name="Kato Y."/>
            <person name="Nakamura S."/>
            <person name="Yamada-Narita S."/>
            <person name="Kawakoshi A."/>
            <person name="Fukunaga Y."/>
            <person name="Yamazaki S."/>
            <person name="Fujita N."/>
        </authorList>
    </citation>
    <scope>NUCLEOTIDE SEQUENCE [LARGE SCALE GENOMIC DNA]</scope>
    <source>
        <strain evidence="3">NBRC 102666 / KCTC 22515 / FYK2301M01</strain>
    </source>
</reference>
<evidence type="ECO:0000256" key="1">
    <source>
        <dbReference type="SAM" id="MobiDB-lite"/>
    </source>
</evidence>
<evidence type="ECO:0000313" key="3">
    <source>
        <dbReference type="Proteomes" id="UP000007881"/>
    </source>
</evidence>
<sequence length="70" mass="7622">MRGDATLSGSRSGSFAHKQTERRRRSALAASLAAVAAWRRHAVRVATRLLRAQARQSGVAAQLSQPAWPR</sequence>
<proteinExistence type="predicted"/>
<gene>
    <name evidence="2" type="ordered locus">PSMK_21390</name>
</gene>
<name>I0IGB0_PHYMF</name>
<keyword evidence="3" id="KW-1185">Reference proteome</keyword>
<dbReference type="Proteomes" id="UP000007881">
    <property type="component" value="Chromosome"/>
</dbReference>
<accession>I0IGB0</accession>
<protein>
    <submittedName>
        <fullName evidence="2">Uncharacterized protein</fullName>
    </submittedName>
</protein>
<dbReference type="HOGENOM" id="CLU_2754381_0_0_0"/>
<dbReference type="AlphaFoldDB" id="I0IGB0"/>
<feature type="region of interest" description="Disordered" evidence="1">
    <location>
        <begin position="1"/>
        <end position="23"/>
    </location>
</feature>